<sequence length="121" mass="13194">METRRWTNPTQPQTLQIAVFLLYINAVFTALLGGIMSPLGLVLVIGQGGAGFGIANEKRWGYWLGVVIAAIGLVPFILAIASNGIGSALSFSFLLSLVMPLALFALLLHQQSREYQRIWFS</sequence>
<feature type="transmembrane region" description="Helical" evidence="1">
    <location>
        <begin position="20"/>
        <end position="48"/>
    </location>
</feature>
<evidence type="ECO:0000313" key="6">
    <source>
        <dbReference type="EMBL" id="CAB5074024.1"/>
    </source>
</evidence>
<reference evidence="4" key="1">
    <citation type="submission" date="2020-05" db="EMBL/GenBank/DDBJ databases">
        <authorList>
            <person name="Chiriac C."/>
            <person name="Salcher M."/>
            <person name="Ghai R."/>
            <person name="Kavagutti S V."/>
        </authorList>
    </citation>
    <scope>NUCLEOTIDE SEQUENCE</scope>
</reference>
<keyword evidence="1" id="KW-0472">Membrane</keyword>
<dbReference type="AlphaFoldDB" id="A0A6J6HP44"/>
<dbReference type="EMBL" id="CAEZVC010000005">
    <property type="protein sequence ID" value="CAB4613155.1"/>
    <property type="molecule type" value="Genomic_DNA"/>
</dbReference>
<feature type="transmembrane region" description="Helical" evidence="1">
    <location>
        <begin position="88"/>
        <end position="108"/>
    </location>
</feature>
<accession>A0A6J6HP44</accession>
<dbReference type="EMBL" id="CAEZTY010000008">
    <property type="protein sequence ID" value="CAB4578525.1"/>
    <property type="molecule type" value="Genomic_DNA"/>
</dbReference>
<keyword evidence="1" id="KW-0812">Transmembrane</keyword>
<name>A0A6J6HP44_9ZZZZ</name>
<organism evidence="4">
    <name type="scientific">freshwater metagenome</name>
    <dbReference type="NCBI Taxonomy" id="449393"/>
    <lineage>
        <taxon>unclassified sequences</taxon>
        <taxon>metagenomes</taxon>
        <taxon>ecological metagenomes</taxon>
    </lineage>
</organism>
<gene>
    <name evidence="3" type="ORF">UFOPK1762_00381</name>
    <name evidence="4" type="ORF">UFOPK1906_00182</name>
    <name evidence="5" type="ORF">UFOPK2969_00586</name>
    <name evidence="2" type="ORF">UFOPK3331_00089</name>
    <name evidence="6" type="ORF">UFOPK4371_00252</name>
</gene>
<protein>
    <submittedName>
        <fullName evidence="4">Unannotated protein</fullName>
    </submittedName>
</protein>
<keyword evidence="1" id="KW-1133">Transmembrane helix</keyword>
<dbReference type="EMBL" id="CAFBRD010000007">
    <property type="protein sequence ID" value="CAB5074024.1"/>
    <property type="molecule type" value="Genomic_DNA"/>
</dbReference>
<evidence type="ECO:0000313" key="2">
    <source>
        <dbReference type="EMBL" id="CAB4330045.1"/>
    </source>
</evidence>
<evidence type="ECO:0000313" key="4">
    <source>
        <dbReference type="EMBL" id="CAB4613155.1"/>
    </source>
</evidence>
<proteinExistence type="predicted"/>
<evidence type="ECO:0000313" key="3">
    <source>
        <dbReference type="EMBL" id="CAB4578525.1"/>
    </source>
</evidence>
<dbReference type="EMBL" id="CAFAAD010000031">
    <property type="protein sequence ID" value="CAB4788536.1"/>
    <property type="molecule type" value="Genomic_DNA"/>
</dbReference>
<evidence type="ECO:0000256" key="1">
    <source>
        <dbReference type="SAM" id="Phobius"/>
    </source>
</evidence>
<feature type="transmembrane region" description="Helical" evidence="1">
    <location>
        <begin position="60"/>
        <end position="82"/>
    </location>
</feature>
<evidence type="ECO:0000313" key="5">
    <source>
        <dbReference type="EMBL" id="CAB4788536.1"/>
    </source>
</evidence>
<dbReference type="EMBL" id="CAESAL010000002">
    <property type="protein sequence ID" value="CAB4330045.1"/>
    <property type="molecule type" value="Genomic_DNA"/>
</dbReference>